<dbReference type="SUPFAM" id="SSF48403">
    <property type="entry name" value="Ankyrin repeat"/>
    <property type="match status" value="1"/>
</dbReference>
<gene>
    <name evidence="4" type="ORF">RCO7_02716</name>
</gene>
<sequence length="274" mass="29848">MAPTCLPADKEYGEAFIDACESGDLSQIHDAIASGRLIPYFRNEGLILSVAKGIQPGYVEVVAALLTSGASITPWVRNAVHGEDMQQDLAVIRLLLDHGLDPNATQSADFERPDCTTQTGGEPLLIYINDPECAREFLSRGADPNAIGPRGKTALLSALESANVDVAEVLLEYGARPEPNFLFSTMLLRWRGQYTGIRETIPTLSEIWGTPLHLAVFQANADIVKMLLDAGADRTAISVGDRSPGLTPEEFVLDWNKGRDLSDKWFPIITLLRS</sequence>
<dbReference type="Gene3D" id="1.25.40.20">
    <property type="entry name" value="Ankyrin repeat-containing domain"/>
    <property type="match status" value="1"/>
</dbReference>
<keyword evidence="1" id="KW-0677">Repeat</keyword>
<dbReference type="InterPro" id="IPR002110">
    <property type="entry name" value="Ankyrin_rpt"/>
</dbReference>
<dbReference type="InParanoid" id="A0A1E1KG46"/>
<keyword evidence="2 3" id="KW-0040">ANK repeat</keyword>
<dbReference type="PROSITE" id="PS50297">
    <property type="entry name" value="ANK_REP_REGION"/>
    <property type="match status" value="2"/>
</dbReference>
<name>A0A1E1KG46_9HELO</name>
<dbReference type="PANTHER" id="PTHR24189:SF50">
    <property type="entry name" value="ANKYRIN REPEAT AND SOCS BOX PROTEIN 2"/>
    <property type="match status" value="1"/>
</dbReference>
<feature type="repeat" description="ANK" evidence="3">
    <location>
        <begin position="210"/>
        <end position="239"/>
    </location>
</feature>
<dbReference type="SMART" id="SM00248">
    <property type="entry name" value="ANK"/>
    <property type="match status" value="5"/>
</dbReference>
<dbReference type="Proteomes" id="UP000178129">
    <property type="component" value="Unassembled WGS sequence"/>
</dbReference>
<dbReference type="PROSITE" id="PS50088">
    <property type="entry name" value="ANK_REPEAT"/>
    <property type="match status" value="2"/>
</dbReference>
<evidence type="ECO:0000256" key="3">
    <source>
        <dbReference type="PROSITE-ProRule" id="PRU00023"/>
    </source>
</evidence>
<comment type="caution">
    <text evidence="4">The sequence shown here is derived from an EMBL/GenBank/DDBJ whole genome shotgun (WGS) entry which is preliminary data.</text>
</comment>
<evidence type="ECO:0000313" key="4">
    <source>
        <dbReference type="EMBL" id="CZS96989.1"/>
    </source>
</evidence>
<dbReference type="PANTHER" id="PTHR24189">
    <property type="entry name" value="MYOTROPHIN"/>
    <property type="match status" value="1"/>
</dbReference>
<organism evidence="4 5">
    <name type="scientific">Rhynchosporium graminicola</name>
    <dbReference type="NCBI Taxonomy" id="2792576"/>
    <lineage>
        <taxon>Eukaryota</taxon>
        <taxon>Fungi</taxon>
        <taxon>Dikarya</taxon>
        <taxon>Ascomycota</taxon>
        <taxon>Pezizomycotina</taxon>
        <taxon>Leotiomycetes</taxon>
        <taxon>Helotiales</taxon>
        <taxon>Ploettnerulaceae</taxon>
        <taxon>Rhynchosporium</taxon>
    </lineage>
</organism>
<dbReference type="InterPro" id="IPR036770">
    <property type="entry name" value="Ankyrin_rpt-contain_sf"/>
</dbReference>
<accession>A0A1E1KG46</accession>
<dbReference type="STRING" id="914237.A0A1E1KG46"/>
<evidence type="ECO:0000313" key="5">
    <source>
        <dbReference type="Proteomes" id="UP000178129"/>
    </source>
</evidence>
<evidence type="ECO:0000256" key="1">
    <source>
        <dbReference type="ARBA" id="ARBA00022737"/>
    </source>
</evidence>
<dbReference type="Pfam" id="PF12796">
    <property type="entry name" value="Ank_2"/>
    <property type="match status" value="1"/>
</dbReference>
<reference evidence="5" key="1">
    <citation type="submission" date="2016-03" db="EMBL/GenBank/DDBJ databases">
        <authorList>
            <person name="Ploux O."/>
        </authorList>
    </citation>
    <scope>NUCLEOTIDE SEQUENCE [LARGE SCALE GENOMIC DNA]</scope>
    <source>
        <strain evidence="5">UK7</strain>
    </source>
</reference>
<dbReference type="EMBL" id="FJUW01000012">
    <property type="protein sequence ID" value="CZS96989.1"/>
    <property type="molecule type" value="Genomic_DNA"/>
</dbReference>
<dbReference type="InterPro" id="IPR050745">
    <property type="entry name" value="Multifunctional_regulatory"/>
</dbReference>
<protein>
    <submittedName>
        <fullName evidence="4">Uncharacterized protein</fullName>
    </submittedName>
</protein>
<feature type="repeat" description="ANK" evidence="3">
    <location>
        <begin position="150"/>
        <end position="175"/>
    </location>
</feature>
<evidence type="ECO:0000256" key="2">
    <source>
        <dbReference type="ARBA" id="ARBA00023043"/>
    </source>
</evidence>
<dbReference type="Pfam" id="PF00023">
    <property type="entry name" value="Ank"/>
    <property type="match status" value="1"/>
</dbReference>
<proteinExistence type="predicted"/>
<keyword evidence="5" id="KW-1185">Reference proteome</keyword>
<dbReference type="AlphaFoldDB" id="A0A1E1KG46"/>